<comment type="similarity">
    <text evidence="2">Belongs to the FIP1 family.</text>
</comment>
<dbReference type="InterPro" id="IPR051187">
    <property type="entry name" value="Pre-mRNA_3'-end_processing_reg"/>
</dbReference>
<evidence type="ECO:0000256" key="1">
    <source>
        <dbReference type="ARBA" id="ARBA00004123"/>
    </source>
</evidence>
<feature type="compositionally biased region" description="Basic residues" evidence="5">
    <location>
        <begin position="245"/>
        <end position="255"/>
    </location>
</feature>
<evidence type="ECO:0000259" key="6">
    <source>
        <dbReference type="Pfam" id="PF05182"/>
    </source>
</evidence>
<dbReference type="Pfam" id="PF05182">
    <property type="entry name" value="Fip1"/>
    <property type="match status" value="1"/>
</dbReference>
<evidence type="ECO:0000313" key="8">
    <source>
        <dbReference type="Proteomes" id="UP001497482"/>
    </source>
</evidence>
<comment type="subcellular location">
    <subcellularLocation>
        <location evidence="1">Nucleus</location>
    </subcellularLocation>
</comment>
<feature type="region of interest" description="Disordered" evidence="5">
    <location>
        <begin position="135"/>
        <end position="255"/>
    </location>
</feature>
<dbReference type="InterPro" id="IPR007854">
    <property type="entry name" value="Fip1_dom"/>
</dbReference>
<feature type="compositionally biased region" description="Polar residues" evidence="5">
    <location>
        <begin position="138"/>
        <end position="152"/>
    </location>
</feature>
<dbReference type="PANTHER" id="PTHR13484:SF0">
    <property type="entry name" value="PRE-MRNA 3'-END-PROCESSING FACTOR FIP1"/>
    <property type="match status" value="1"/>
</dbReference>
<evidence type="ECO:0000256" key="2">
    <source>
        <dbReference type="ARBA" id="ARBA00007459"/>
    </source>
</evidence>
<feature type="compositionally biased region" description="Basic and acidic residues" evidence="5">
    <location>
        <begin position="194"/>
        <end position="209"/>
    </location>
</feature>
<feature type="domain" description="Pre-mRNA polyadenylation factor Fip1" evidence="6">
    <location>
        <begin position="43"/>
        <end position="85"/>
    </location>
</feature>
<accession>A0AAV2KSN0</accession>
<name>A0AAV2KSN0_KNICA</name>
<evidence type="ECO:0000256" key="4">
    <source>
        <dbReference type="ARBA" id="ARBA00023242"/>
    </source>
</evidence>
<reference evidence="7 8" key="1">
    <citation type="submission" date="2024-04" db="EMBL/GenBank/DDBJ databases">
        <authorList>
            <person name="Waldvogel A.-M."/>
            <person name="Schoenle A."/>
        </authorList>
    </citation>
    <scope>NUCLEOTIDE SEQUENCE [LARGE SCALE GENOMIC DNA]</scope>
</reference>
<evidence type="ECO:0000313" key="7">
    <source>
        <dbReference type="EMBL" id="CAL1592997.1"/>
    </source>
</evidence>
<keyword evidence="4" id="KW-0539">Nucleus</keyword>
<dbReference type="EMBL" id="OZ035824">
    <property type="protein sequence ID" value="CAL1592997.1"/>
    <property type="molecule type" value="Genomic_DNA"/>
</dbReference>
<dbReference type="PANTHER" id="PTHR13484">
    <property type="entry name" value="FIP1-LIKE 1 PROTEIN"/>
    <property type="match status" value="1"/>
</dbReference>
<dbReference type="GO" id="GO:0005847">
    <property type="term" value="C:mRNA cleavage and polyadenylation specificity factor complex"/>
    <property type="evidence" value="ECO:0007669"/>
    <property type="project" value="TreeGrafter"/>
</dbReference>
<gene>
    <name evidence="7" type="ORF">KC01_LOCUS22162</name>
</gene>
<feature type="compositionally biased region" description="Basic and acidic residues" evidence="5">
    <location>
        <begin position="227"/>
        <end position="244"/>
    </location>
</feature>
<proteinExistence type="inferred from homology"/>
<dbReference type="GO" id="GO:0006397">
    <property type="term" value="P:mRNA processing"/>
    <property type="evidence" value="ECO:0007669"/>
    <property type="project" value="UniProtKB-KW"/>
</dbReference>
<protein>
    <recommendedName>
        <fullName evidence="6">Pre-mRNA polyadenylation factor Fip1 domain-containing protein</fullName>
    </recommendedName>
</protein>
<dbReference type="Proteomes" id="UP001497482">
    <property type="component" value="Chromosome 2"/>
</dbReference>
<sequence length="255" mass="29946">MTAASRAETGRVVQRDMDDIAKECGQEKEATILKDIEECRKRDTDITESPVGKPWRNPGANITDYFNYGFTEESWEAYCKKRKEMKKAIKKMVDRDRRNQEKHNRPSTASDICRLFPRLKMPGLCLACSRHDSRKSSNQDLRINQSRKASSSAEDRATRLFPSLGSMCPPDLYSRRPALRPLESVNSRVRSRHRMESREEQHKENEQRRRNYKATTSSNTGHKKVRRDKERDRRIRKETRDGTKGRRQSRRHPLP</sequence>
<dbReference type="AlphaFoldDB" id="A0AAV2KSN0"/>
<organism evidence="7 8">
    <name type="scientific">Knipowitschia caucasica</name>
    <name type="common">Caucasian dwarf goby</name>
    <name type="synonym">Pomatoschistus caucasicus</name>
    <dbReference type="NCBI Taxonomy" id="637954"/>
    <lineage>
        <taxon>Eukaryota</taxon>
        <taxon>Metazoa</taxon>
        <taxon>Chordata</taxon>
        <taxon>Craniata</taxon>
        <taxon>Vertebrata</taxon>
        <taxon>Euteleostomi</taxon>
        <taxon>Actinopterygii</taxon>
        <taxon>Neopterygii</taxon>
        <taxon>Teleostei</taxon>
        <taxon>Neoteleostei</taxon>
        <taxon>Acanthomorphata</taxon>
        <taxon>Gobiaria</taxon>
        <taxon>Gobiiformes</taxon>
        <taxon>Gobioidei</taxon>
        <taxon>Gobiidae</taxon>
        <taxon>Gobiinae</taxon>
        <taxon>Knipowitschia</taxon>
    </lineage>
</organism>
<evidence type="ECO:0000256" key="3">
    <source>
        <dbReference type="ARBA" id="ARBA00022664"/>
    </source>
</evidence>
<evidence type="ECO:0000256" key="5">
    <source>
        <dbReference type="SAM" id="MobiDB-lite"/>
    </source>
</evidence>
<keyword evidence="3" id="KW-0507">mRNA processing</keyword>
<keyword evidence="8" id="KW-1185">Reference proteome</keyword>